<dbReference type="InterPro" id="IPR006342">
    <property type="entry name" value="FkbM_mtfrase"/>
</dbReference>
<evidence type="ECO:0000256" key="1">
    <source>
        <dbReference type="SAM" id="MobiDB-lite"/>
    </source>
</evidence>
<dbReference type="Proteomes" id="UP000540506">
    <property type="component" value="Unassembled WGS sequence"/>
</dbReference>
<feature type="region of interest" description="Disordered" evidence="1">
    <location>
        <begin position="1"/>
        <end position="23"/>
    </location>
</feature>
<accession>A0A7W7R6A9</accession>
<dbReference type="PANTHER" id="PTHR34203">
    <property type="entry name" value="METHYLTRANSFERASE, FKBM FAMILY PROTEIN"/>
    <property type="match status" value="1"/>
</dbReference>
<evidence type="ECO:0000313" key="4">
    <source>
        <dbReference type="Proteomes" id="UP000540506"/>
    </source>
</evidence>
<dbReference type="EMBL" id="JACHJV010000001">
    <property type="protein sequence ID" value="MBB4926193.1"/>
    <property type="molecule type" value="Genomic_DNA"/>
</dbReference>
<dbReference type="PANTHER" id="PTHR34203:SF15">
    <property type="entry name" value="SLL1173 PROTEIN"/>
    <property type="match status" value="1"/>
</dbReference>
<dbReference type="Gene3D" id="3.40.50.150">
    <property type="entry name" value="Vaccinia Virus protein VP39"/>
    <property type="match status" value="1"/>
</dbReference>
<keyword evidence="3" id="KW-0808">Transferase</keyword>
<dbReference type="NCBIfam" id="TIGR01444">
    <property type="entry name" value="fkbM_fam"/>
    <property type="match status" value="1"/>
</dbReference>
<dbReference type="InterPro" id="IPR029063">
    <property type="entry name" value="SAM-dependent_MTases_sf"/>
</dbReference>
<evidence type="ECO:0000313" key="3">
    <source>
        <dbReference type="EMBL" id="MBB4926193.1"/>
    </source>
</evidence>
<proteinExistence type="predicted"/>
<dbReference type="InterPro" id="IPR052514">
    <property type="entry name" value="SAM-dependent_MTase"/>
</dbReference>
<dbReference type="SUPFAM" id="SSF53335">
    <property type="entry name" value="S-adenosyl-L-methionine-dependent methyltransferases"/>
    <property type="match status" value="1"/>
</dbReference>
<sequence>MNDTSARPMGPTGPREGHRRYPGARVTSVARGLRWASRRWSFVEPEVAGLRPLVRPGAVCLDIGAEYGLYTWSLSALAGPAGAVHCVEPLPGPARWLRTAAATLGCDNVTVHRTALAERAHQGTMSLPRRRLLPVHGRAYLTDGASGPGPNVEFASSTMVLTPVRTVDGLCRHAGLDRVDFIKADVEGAELAVLEGAQQTLLDHRPALLLEIEERHLAKYDMRATDLVRRLSGLDYRMYRWNKGSWESVAEVTDDCRNYLFTARTIPLI</sequence>
<dbReference type="GO" id="GO:0008168">
    <property type="term" value="F:methyltransferase activity"/>
    <property type="evidence" value="ECO:0007669"/>
    <property type="project" value="UniProtKB-KW"/>
</dbReference>
<reference evidence="3 4" key="1">
    <citation type="submission" date="2020-08" db="EMBL/GenBank/DDBJ databases">
        <title>Sequencing the genomes of 1000 actinobacteria strains.</title>
        <authorList>
            <person name="Klenk H.-P."/>
        </authorList>
    </citation>
    <scope>NUCLEOTIDE SEQUENCE [LARGE SCALE GENOMIC DNA]</scope>
    <source>
        <strain evidence="3 4">DSM 41654</strain>
    </source>
</reference>
<dbReference type="AlphaFoldDB" id="A0A7W7R6A9"/>
<dbReference type="GO" id="GO:0032259">
    <property type="term" value="P:methylation"/>
    <property type="evidence" value="ECO:0007669"/>
    <property type="project" value="UniProtKB-KW"/>
</dbReference>
<keyword evidence="3" id="KW-0489">Methyltransferase</keyword>
<dbReference type="RefSeq" id="WP_246560069.1">
    <property type="nucleotide sequence ID" value="NZ_JACHJV010000001.1"/>
</dbReference>
<protein>
    <submittedName>
        <fullName evidence="3">FkbM family methyltransferase</fullName>
    </submittedName>
</protein>
<name>A0A7W7R6A9_KITKI</name>
<organism evidence="3 4">
    <name type="scientific">Kitasatospora kifunensis</name>
    <name type="common">Streptomyces kifunensis</name>
    <dbReference type="NCBI Taxonomy" id="58351"/>
    <lineage>
        <taxon>Bacteria</taxon>
        <taxon>Bacillati</taxon>
        <taxon>Actinomycetota</taxon>
        <taxon>Actinomycetes</taxon>
        <taxon>Kitasatosporales</taxon>
        <taxon>Streptomycetaceae</taxon>
        <taxon>Kitasatospora</taxon>
    </lineage>
</organism>
<comment type="caution">
    <text evidence="3">The sequence shown here is derived from an EMBL/GenBank/DDBJ whole genome shotgun (WGS) entry which is preliminary data.</text>
</comment>
<dbReference type="Pfam" id="PF05050">
    <property type="entry name" value="Methyltransf_21"/>
    <property type="match status" value="1"/>
</dbReference>
<keyword evidence="4" id="KW-1185">Reference proteome</keyword>
<evidence type="ECO:0000259" key="2">
    <source>
        <dbReference type="Pfam" id="PF05050"/>
    </source>
</evidence>
<gene>
    <name evidence="3" type="ORF">FHR34_005186</name>
</gene>
<feature type="domain" description="Methyltransferase FkbM" evidence="2">
    <location>
        <begin position="62"/>
        <end position="238"/>
    </location>
</feature>